<dbReference type="EMBL" id="BMFD01000026">
    <property type="protein sequence ID" value="GGC54835.1"/>
    <property type="molecule type" value="Genomic_DNA"/>
</dbReference>
<dbReference type="InterPro" id="IPR050570">
    <property type="entry name" value="Cell_wall_metabolism_enzyme"/>
</dbReference>
<dbReference type="Pfam" id="PF01551">
    <property type="entry name" value="Peptidase_M23"/>
    <property type="match status" value="1"/>
</dbReference>
<dbReference type="PANTHER" id="PTHR21666:SF289">
    <property type="entry name" value="L-ALA--D-GLU ENDOPEPTIDASE"/>
    <property type="match status" value="1"/>
</dbReference>
<proteinExistence type="predicted"/>
<sequence>MGLKEKVRSWVETKFLFVIRKEEDFSVISSLSITKVKIALIFILFVLIAFVISLFASRTFLRAWFDPEFLETENMVRIAELSDTIDSLMIDLKQKDMYVKNIQMIVSGNEQIENFNQDSIFLEDTENSGNQIDLFRKSESTIAIEEEFKGVPLDFSSPRNFVPTSFTETYFYPPIKGVVVSGFEPQENHFGVDIVATENEPVKAIAAGTVIMSSWTLETGYVIGIQHSNELVSFYKHNSVLLKTVGDIIRGGEIISIIGNTGELTTGQHLHFELWYKGSPLNPQEFITFN</sequence>
<dbReference type="CDD" id="cd12797">
    <property type="entry name" value="M23_peptidase"/>
    <property type="match status" value="1"/>
</dbReference>
<evidence type="ECO:0000256" key="2">
    <source>
        <dbReference type="SAM" id="Phobius"/>
    </source>
</evidence>
<keyword evidence="5" id="KW-1185">Reference proteome</keyword>
<dbReference type="InterPro" id="IPR016047">
    <property type="entry name" value="M23ase_b-sheet_dom"/>
</dbReference>
<protein>
    <submittedName>
        <fullName evidence="4">Peptidase M23</fullName>
    </submittedName>
</protein>
<dbReference type="InterPro" id="IPR011055">
    <property type="entry name" value="Dup_hybrid_motif"/>
</dbReference>
<keyword evidence="2" id="KW-0472">Membrane</keyword>
<evidence type="ECO:0000313" key="5">
    <source>
        <dbReference type="Proteomes" id="UP000635885"/>
    </source>
</evidence>
<dbReference type="PANTHER" id="PTHR21666">
    <property type="entry name" value="PEPTIDASE-RELATED"/>
    <property type="match status" value="1"/>
</dbReference>
<evidence type="ECO:0000313" key="4">
    <source>
        <dbReference type="EMBL" id="GGC54835.1"/>
    </source>
</evidence>
<name>A0ABQ1N971_9BACT</name>
<organism evidence="4 5">
    <name type="scientific">Belliella aquatica</name>
    <dbReference type="NCBI Taxonomy" id="1323734"/>
    <lineage>
        <taxon>Bacteria</taxon>
        <taxon>Pseudomonadati</taxon>
        <taxon>Bacteroidota</taxon>
        <taxon>Cytophagia</taxon>
        <taxon>Cytophagales</taxon>
        <taxon>Cyclobacteriaceae</taxon>
        <taxon>Belliella</taxon>
    </lineage>
</organism>
<keyword evidence="2" id="KW-0812">Transmembrane</keyword>
<gene>
    <name evidence="4" type="ORF">GCM10010993_36540</name>
</gene>
<evidence type="ECO:0000259" key="3">
    <source>
        <dbReference type="Pfam" id="PF01551"/>
    </source>
</evidence>
<accession>A0ABQ1N971</accession>
<keyword evidence="2" id="KW-1133">Transmembrane helix</keyword>
<comment type="caution">
    <text evidence="4">The sequence shown here is derived from an EMBL/GenBank/DDBJ whole genome shotgun (WGS) entry which is preliminary data.</text>
</comment>
<dbReference type="SUPFAM" id="SSF51261">
    <property type="entry name" value="Duplicated hybrid motif"/>
    <property type="match status" value="1"/>
</dbReference>
<dbReference type="RefSeq" id="WP_188444558.1">
    <property type="nucleotide sequence ID" value="NZ_BMFD01000026.1"/>
</dbReference>
<feature type="transmembrane region" description="Helical" evidence="2">
    <location>
        <begin position="38"/>
        <end position="56"/>
    </location>
</feature>
<dbReference type="Proteomes" id="UP000635885">
    <property type="component" value="Unassembled WGS sequence"/>
</dbReference>
<feature type="domain" description="M23ase beta-sheet core" evidence="3">
    <location>
        <begin position="188"/>
        <end position="283"/>
    </location>
</feature>
<evidence type="ECO:0000256" key="1">
    <source>
        <dbReference type="ARBA" id="ARBA00022729"/>
    </source>
</evidence>
<dbReference type="Gene3D" id="2.70.70.10">
    <property type="entry name" value="Glucose Permease (Domain IIA)"/>
    <property type="match status" value="1"/>
</dbReference>
<reference evidence="5" key="1">
    <citation type="journal article" date="2019" name="Int. J. Syst. Evol. Microbiol.">
        <title>The Global Catalogue of Microorganisms (GCM) 10K type strain sequencing project: providing services to taxonomists for standard genome sequencing and annotation.</title>
        <authorList>
            <consortium name="The Broad Institute Genomics Platform"/>
            <consortium name="The Broad Institute Genome Sequencing Center for Infectious Disease"/>
            <person name="Wu L."/>
            <person name="Ma J."/>
        </authorList>
    </citation>
    <scope>NUCLEOTIDE SEQUENCE [LARGE SCALE GENOMIC DNA]</scope>
    <source>
        <strain evidence="5">CGMCC 1.12479</strain>
    </source>
</reference>
<keyword evidence="1" id="KW-0732">Signal</keyword>